<organism evidence="10 11">
    <name type="scientific">Polypedilum vanderplanki</name>
    <name type="common">Sleeping chironomid midge</name>
    <dbReference type="NCBI Taxonomy" id="319348"/>
    <lineage>
        <taxon>Eukaryota</taxon>
        <taxon>Metazoa</taxon>
        <taxon>Ecdysozoa</taxon>
        <taxon>Arthropoda</taxon>
        <taxon>Hexapoda</taxon>
        <taxon>Insecta</taxon>
        <taxon>Pterygota</taxon>
        <taxon>Neoptera</taxon>
        <taxon>Endopterygota</taxon>
        <taxon>Diptera</taxon>
        <taxon>Nematocera</taxon>
        <taxon>Chironomoidea</taxon>
        <taxon>Chironomidae</taxon>
        <taxon>Chironominae</taxon>
        <taxon>Polypedilum</taxon>
        <taxon>Polypedilum</taxon>
    </lineage>
</organism>
<evidence type="ECO:0000256" key="3">
    <source>
        <dbReference type="ARBA" id="ARBA00022692"/>
    </source>
</evidence>
<comment type="caution">
    <text evidence="10">The sequence shown here is derived from an EMBL/GenBank/DDBJ whole genome shotgun (WGS) entry which is preliminary data.</text>
</comment>
<reference evidence="10" key="1">
    <citation type="submission" date="2021-03" db="EMBL/GenBank/DDBJ databases">
        <title>Chromosome level genome of the anhydrobiotic midge Polypedilum vanderplanki.</title>
        <authorList>
            <person name="Yoshida Y."/>
            <person name="Kikawada T."/>
            <person name="Gusev O."/>
        </authorList>
    </citation>
    <scope>NUCLEOTIDE SEQUENCE</scope>
    <source>
        <strain evidence="10">NIAS01</strain>
        <tissue evidence="10">Whole body or cell culture</tissue>
    </source>
</reference>
<evidence type="ECO:0000256" key="1">
    <source>
        <dbReference type="ARBA" id="ARBA00004651"/>
    </source>
</evidence>
<evidence type="ECO:0000256" key="4">
    <source>
        <dbReference type="ARBA" id="ARBA00022989"/>
    </source>
</evidence>
<accession>A0A9J6CD79</accession>
<keyword evidence="5 8" id="KW-0472">Membrane</keyword>
<feature type="transmembrane region" description="Helical" evidence="8">
    <location>
        <begin position="111"/>
        <end position="132"/>
    </location>
</feature>
<keyword evidence="3 8" id="KW-0812">Transmembrane</keyword>
<dbReference type="Gene3D" id="1.10.287.70">
    <property type="match status" value="1"/>
</dbReference>
<gene>
    <name evidence="10" type="ORF">PVAND_009338</name>
</gene>
<dbReference type="AlphaFoldDB" id="A0A9J6CD79"/>
<keyword evidence="2" id="KW-1003">Cell membrane</keyword>
<dbReference type="OrthoDB" id="10637185at2759"/>
<feature type="chain" id="PRO_5039932863" description="Ionotropic glutamate receptor C-terminal domain-containing protein" evidence="9">
    <location>
        <begin position="16"/>
        <end position="412"/>
    </location>
</feature>
<dbReference type="GO" id="GO:0005886">
    <property type="term" value="C:plasma membrane"/>
    <property type="evidence" value="ECO:0007669"/>
    <property type="project" value="UniProtKB-SubCell"/>
</dbReference>
<dbReference type="Proteomes" id="UP001107558">
    <property type="component" value="Chromosome 1"/>
</dbReference>
<dbReference type="EMBL" id="JADBJN010000001">
    <property type="protein sequence ID" value="KAG5679800.1"/>
    <property type="molecule type" value="Genomic_DNA"/>
</dbReference>
<dbReference type="InterPro" id="IPR052192">
    <property type="entry name" value="Insect_Ionotropic_Sensory_Rcpt"/>
</dbReference>
<keyword evidence="7" id="KW-0325">Glycoprotein</keyword>
<dbReference type="PANTHER" id="PTHR42643">
    <property type="entry name" value="IONOTROPIC RECEPTOR 20A-RELATED"/>
    <property type="match status" value="1"/>
</dbReference>
<keyword evidence="4 8" id="KW-1133">Transmembrane helix</keyword>
<protein>
    <recommendedName>
        <fullName evidence="12">Ionotropic glutamate receptor C-terminal domain-containing protein</fullName>
    </recommendedName>
</protein>
<sequence>MFFIPFFGLICVSSANRLMLIERNNEVEVMAHAISDVLANFAVDDGFRIDIRTRFYQSEHLKDLKDASISHQNRSQVLVYGHGVKIPSLNVVGTFFGIGQTKLPDLSFSRFILMIFILFCLIIRTAYQGVLFELMTSQPRRPEPKDIQGLIDQNYTVLVWHSEEFEKFCRKLKMRKKIGKKKPRFVKVDQITFENIYKTQFNNGSAKLSLILQHQTIPVFNQLGDNYIPWIQLEESYQTLLCSFVFFPNHFLYQLTNDAVQRLTSAGIMQHLYDNYIKQDLKYEKKFIEESEPQVFALSDLDFGFYVWLGTCAVAIFVFLIELFDLGEVYENDAVEVLSKELFAPFSNDKNVTEITTEDINEIEEIKIESRRMSEIQMINFAKIHPTNDSISINDQAIDFCIQVFKIQKLKE</sequence>
<evidence type="ECO:0000256" key="9">
    <source>
        <dbReference type="SAM" id="SignalP"/>
    </source>
</evidence>
<keyword evidence="6" id="KW-0675">Receptor</keyword>
<proteinExistence type="predicted"/>
<comment type="subcellular location">
    <subcellularLocation>
        <location evidence="1">Cell membrane</location>
        <topology evidence="1">Multi-pass membrane protein</topology>
    </subcellularLocation>
</comment>
<dbReference type="PANTHER" id="PTHR42643:SF30">
    <property type="entry name" value="IONOTROPIC RECEPTOR 40A-RELATED"/>
    <property type="match status" value="1"/>
</dbReference>
<evidence type="ECO:0000256" key="2">
    <source>
        <dbReference type="ARBA" id="ARBA00022475"/>
    </source>
</evidence>
<keyword evidence="11" id="KW-1185">Reference proteome</keyword>
<evidence type="ECO:0000313" key="10">
    <source>
        <dbReference type="EMBL" id="KAG5679800.1"/>
    </source>
</evidence>
<feature type="signal peptide" evidence="9">
    <location>
        <begin position="1"/>
        <end position="15"/>
    </location>
</feature>
<evidence type="ECO:0000256" key="6">
    <source>
        <dbReference type="ARBA" id="ARBA00023170"/>
    </source>
</evidence>
<keyword evidence="9" id="KW-0732">Signal</keyword>
<feature type="transmembrane region" description="Helical" evidence="8">
    <location>
        <begin position="303"/>
        <end position="324"/>
    </location>
</feature>
<evidence type="ECO:0000256" key="8">
    <source>
        <dbReference type="SAM" id="Phobius"/>
    </source>
</evidence>
<evidence type="ECO:0000256" key="5">
    <source>
        <dbReference type="ARBA" id="ARBA00023136"/>
    </source>
</evidence>
<evidence type="ECO:0000256" key="7">
    <source>
        <dbReference type="ARBA" id="ARBA00023180"/>
    </source>
</evidence>
<evidence type="ECO:0000313" key="11">
    <source>
        <dbReference type="Proteomes" id="UP001107558"/>
    </source>
</evidence>
<evidence type="ECO:0008006" key="12">
    <source>
        <dbReference type="Google" id="ProtNLM"/>
    </source>
</evidence>
<name>A0A9J6CD79_POLVA</name>